<keyword evidence="3" id="KW-1185">Reference proteome</keyword>
<dbReference type="SMART" id="SM00450">
    <property type="entry name" value="RHOD"/>
    <property type="match status" value="1"/>
</dbReference>
<dbReference type="PANTHER" id="PTHR43031">
    <property type="entry name" value="FAD-DEPENDENT OXIDOREDUCTASE"/>
    <property type="match status" value="1"/>
</dbReference>
<comment type="caution">
    <text evidence="2">The sequence shown here is derived from an EMBL/GenBank/DDBJ whole genome shotgun (WGS) entry which is preliminary data.</text>
</comment>
<evidence type="ECO:0000313" key="2">
    <source>
        <dbReference type="EMBL" id="MTH30064.1"/>
    </source>
</evidence>
<name>A0A7K1GPC7_9FLAO</name>
<dbReference type="InterPro" id="IPR050229">
    <property type="entry name" value="GlpE_sulfurtransferase"/>
</dbReference>
<dbReference type="AlphaFoldDB" id="A0A7K1GPC7"/>
<dbReference type="RefSeq" id="WP_155036054.1">
    <property type="nucleotide sequence ID" value="NZ_JAYMMG010000008.1"/>
</dbReference>
<dbReference type="Gene3D" id="3.40.250.10">
    <property type="entry name" value="Rhodanese-like domain"/>
    <property type="match status" value="1"/>
</dbReference>
<dbReference type="InterPro" id="IPR036873">
    <property type="entry name" value="Rhodanese-like_dom_sf"/>
</dbReference>
<dbReference type="PANTHER" id="PTHR43031:SF17">
    <property type="entry name" value="SULFURTRANSFERASE YTWF-RELATED"/>
    <property type="match status" value="1"/>
</dbReference>
<dbReference type="InterPro" id="IPR001763">
    <property type="entry name" value="Rhodanese-like_dom"/>
</dbReference>
<dbReference type="OrthoDB" id="9800872at2"/>
<accession>A0A7K1GPC7</accession>
<dbReference type="CDD" id="cd00158">
    <property type="entry name" value="RHOD"/>
    <property type="match status" value="1"/>
</dbReference>
<sequence>MFTFLKKIFGSKEGNDLATYLKSGAVLVDVRTIGEYKSGTAKGAINIPVDQLSNKLSKLNKESKIIVFCRSGMRSGQAKRVLNQNGYQQVVNGGSVGNVIKHQK</sequence>
<dbReference type="PROSITE" id="PS50206">
    <property type="entry name" value="RHODANESE_3"/>
    <property type="match status" value="1"/>
</dbReference>
<proteinExistence type="predicted"/>
<protein>
    <submittedName>
        <fullName evidence="2">Rhodanese-like domain-containing protein</fullName>
    </submittedName>
</protein>
<dbReference type="EMBL" id="WMJY01000018">
    <property type="protein sequence ID" value="MTH30064.1"/>
    <property type="molecule type" value="Genomic_DNA"/>
</dbReference>
<dbReference type="Pfam" id="PF00581">
    <property type="entry name" value="Rhodanese"/>
    <property type="match status" value="1"/>
</dbReference>
<gene>
    <name evidence="2" type="ORF">GJV77_09095</name>
</gene>
<feature type="domain" description="Rhodanese" evidence="1">
    <location>
        <begin position="21"/>
        <end position="101"/>
    </location>
</feature>
<evidence type="ECO:0000313" key="3">
    <source>
        <dbReference type="Proteomes" id="UP000488936"/>
    </source>
</evidence>
<dbReference type="Proteomes" id="UP000488936">
    <property type="component" value="Unassembled WGS sequence"/>
</dbReference>
<reference evidence="2 3" key="1">
    <citation type="journal article" date="2006" name="Int. J. Syst. Evol. Microbiol.">
        <title>Myroides pelagicus sp. nov., isolated from seawater in Thailand.</title>
        <authorList>
            <person name="Yoon J."/>
            <person name="Maneerat S."/>
            <person name="Kawai F."/>
            <person name="Yokota A."/>
        </authorList>
    </citation>
    <scope>NUCLEOTIDE SEQUENCE [LARGE SCALE GENOMIC DNA]</scope>
    <source>
        <strain evidence="2 3">SM1T</strain>
    </source>
</reference>
<evidence type="ECO:0000259" key="1">
    <source>
        <dbReference type="PROSITE" id="PS50206"/>
    </source>
</evidence>
<dbReference type="SUPFAM" id="SSF52821">
    <property type="entry name" value="Rhodanese/Cell cycle control phosphatase"/>
    <property type="match status" value="1"/>
</dbReference>
<organism evidence="2 3">
    <name type="scientific">Myroides pelagicus</name>
    <dbReference type="NCBI Taxonomy" id="270914"/>
    <lineage>
        <taxon>Bacteria</taxon>
        <taxon>Pseudomonadati</taxon>
        <taxon>Bacteroidota</taxon>
        <taxon>Flavobacteriia</taxon>
        <taxon>Flavobacteriales</taxon>
        <taxon>Flavobacteriaceae</taxon>
        <taxon>Myroides</taxon>
    </lineage>
</organism>